<dbReference type="GO" id="GO:0004803">
    <property type="term" value="F:transposase activity"/>
    <property type="evidence" value="ECO:0007669"/>
    <property type="project" value="InterPro"/>
</dbReference>
<dbReference type="KEGG" id="acog:HWD57_17950"/>
<feature type="domain" description="Transposase IS801/IS1294" evidence="1">
    <location>
        <begin position="8"/>
        <end position="136"/>
    </location>
</feature>
<evidence type="ECO:0000313" key="3">
    <source>
        <dbReference type="Proteomes" id="UP000509684"/>
    </source>
</evidence>
<sequence>MGPSSRMGALAFLHRFGARLNPHGHFHGVVVNGVFEADGAGGARSRTAQGLGSEGLAEIPTEVRVRLLRALARRELLEREDVQAMGAWEHGRGFSLDARVRVEADDRRGLERLLRYCARPAFALERLREIAHGHRVYESVRPGLEGASA</sequence>
<dbReference type="InterPro" id="IPR007069">
    <property type="entry name" value="Transposase_32"/>
</dbReference>
<protein>
    <submittedName>
        <fullName evidence="2">Transposase</fullName>
    </submittedName>
</protein>
<reference evidence="2 3" key="1">
    <citation type="journal article" date="2019" name="Microbiome">
        <title>Annotated bacterial chromosomes from frame-shift-corrected long-read metagenomic data.</title>
        <authorList>
            <person name="Arumugam K."/>
            <person name="Bagci C."/>
            <person name="Bessarab I."/>
            <person name="Beier S."/>
            <person name="Buchfink B."/>
            <person name="Gorska A."/>
            <person name="Qiu G."/>
            <person name="Huson D.H."/>
            <person name="Williams R.B.H."/>
        </authorList>
    </citation>
    <scope>NUCLEOTIDE SEQUENCE [LARGE SCALE GENOMIC DNA]</scope>
    <source>
        <strain evidence="2">SSA1</strain>
    </source>
</reference>
<dbReference type="Pfam" id="PF04986">
    <property type="entry name" value="Y2_Tnp"/>
    <property type="match status" value="1"/>
</dbReference>
<dbReference type="GO" id="GO:0003677">
    <property type="term" value="F:DNA binding"/>
    <property type="evidence" value="ECO:0007669"/>
    <property type="project" value="InterPro"/>
</dbReference>
<name>A0A7D5SGJ4_9PROT</name>
<dbReference type="GO" id="GO:0006313">
    <property type="term" value="P:DNA transposition"/>
    <property type="evidence" value="ECO:0007669"/>
    <property type="project" value="InterPro"/>
</dbReference>
<dbReference type="Proteomes" id="UP000509684">
    <property type="component" value="Chromosome"/>
</dbReference>
<dbReference type="AlphaFoldDB" id="A0A7D5SGJ4"/>
<proteinExistence type="predicted"/>
<accession>A0A7D5SGJ4</accession>
<dbReference type="EMBL" id="CP058708">
    <property type="protein sequence ID" value="QLH51478.1"/>
    <property type="molecule type" value="Genomic_DNA"/>
</dbReference>
<evidence type="ECO:0000313" key="2">
    <source>
        <dbReference type="EMBL" id="QLH51478.1"/>
    </source>
</evidence>
<gene>
    <name evidence="2" type="ORF">HWD57_17950</name>
</gene>
<evidence type="ECO:0000259" key="1">
    <source>
        <dbReference type="Pfam" id="PF04986"/>
    </source>
</evidence>
<organism evidence="2 3">
    <name type="scientific">Candidatus Accumulibacter cognatus</name>
    <dbReference type="NCBI Taxonomy" id="2954383"/>
    <lineage>
        <taxon>Bacteria</taxon>
        <taxon>Pseudomonadati</taxon>
        <taxon>Pseudomonadota</taxon>
        <taxon>Betaproteobacteria</taxon>
        <taxon>Candidatus Accumulibacter</taxon>
    </lineage>
</organism>